<sequence length="123" mass="13852">MYYVCPSSRPLFSSCPRQPHSGSRLHERSTPWCTPTTYYMGVFAVVLLYPDELNRAEARYVPVQGGRQTCQRLTGASPKSMKASHMEVRATTMISRVAYSGFVLSAARRHQCQSSKGSDREEK</sequence>
<protein>
    <submittedName>
        <fullName evidence="1">Uncharacterized protein</fullName>
    </submittedName>
</protein>
<evidence type="ECO:0000313" key="2">
    <source>
        <dbReference type="Proteomes" id="UP000313359"/>
    </source>
</evidence>
<dbReference type="Proteomes" id="UP000313359">
    <property type="component" value="Unassembled WGS sequence"/>
</dbReference>
<organism evidence="1 2">
    <name type="scientific">Lentinus tigrinus ALCF2SS1-6</name>
    <dbReference type="NCBI Taxonomy" id="1328759"/>
    <lineage>
        <taxon>Eukaryota</taxon>
        <taxon>Fungi</taxon>
        <taxon>Dikarya</taxon>
        <taxon>Basidiomycota</taxon>
        <taxon>Agaricomycotina</taxon>
        <taxon>Agaricomycetes</taxon>
        <taxon>Polyporales</taxon>
        <taxon>Polyporaceae</taxon>
        <taxon>Lentinus</taxon>
    </lineage>
</organism>
<dbReference type="AlphaFoldDB" id="A0A5C2SD89"/>
<keyword evidence="2" id="KW-1185">Reference proteome</keyword>
<accession>A0A5C2SD89</accession>
<gene>
    <name evidence="1" type="ORF">L227DRAFT_56469</name>
</gene>
<evidence type="ECO:0000313" key="1">
    <source>
        <dbReference type="EMBL" id="RPD61641.1"/>
    </source>
</evidence>
<reference evidence="1" key="1">
    <citation type="journal article" date="2018" name="Genome Biol. Evol.">
        <title>Genomics and development of Lentinus tigrinus, a white-rot wood-decaying mushroom with dimorphic fruiting bodies.</title>
        <authorList>
            <person name="Wu B."/>
            <person name="Xu Z."/>
            <person name="Knudson A."/>
            <person name="Carlson A."/>
            <person name="Chen N."/>
            <person name="Kovaka S."/>
            <person name="LaButti K."/>
            <person name="Lipzen A."/>
            <person name="Pennachio C."/>
            <person name="Riley R."/>
            <person name="Schakwitz W."/>
            <person name="Umezawa K."/>
            <person name="Ohm R.A."/>
            <person name="Grigoriev I.V."/>
            <person name="Nagy L.G."/>
            <person name="Gibbons J."/>
            <person name="Hibbett D."/>
        </authorList>
    </citation>
    <scope>NUCLEOTIDE SEQUENCE [LARGE SCALE GENOMIC DNA]</scope>
    <source>
        <strain evidence="1">ALCF2SS1-6</strain>
    </source>
</reference>
<dbReference type="EMBL" id="ML122261">
    <property type="protein sequence ID" value="RPD61641.1"/>
    <property type="molecule type" value="Genomic_DNA"/>
</dbReference>
<name>A0A5C2SD89_9APHY</name>
<proteinExistence type="predicted"/>